<name>A0ABU9G6X4_9GAMM</name>
<keyword evidence="1" id="KW-1133">Transmembrane helix</keyword>
<dbReference type="Proteomes" id="UP001379949">
    <property type="component" value="Unassembled WGS sequence"/>
</dbReference>
<evidence type="ECO:0000313" key="4">
    <source>
        <dbReference type="EMBL" id="MEL0613187.1"/>
    </source>
</evidence>
<gene>
    <name evidence="4" type="ORF">V6242_08515</name>
</gene>
<dbReference type="PROSITE" id="PS50234">
    <property type="entry name" value="VWFA"/>
    <property type="match status" value="1"/>
</dbReference>
<accession>A0ABU9G6X4</accession>
<dbReference type="EMBL" id="JBAKAR010000005">
    <property type="protein sequence ID" value="MEL0613187.1"/>
    <property type="molecule type" value="Genomic_DNA"/>
</dbReference>
<protein>
    <submittedName>
        <fullName evidence="4">VWA domain-containing protein</fullName>
    </submittedName>
</protein>
<feature type="transmembrane region" description="Helical" evidence="1">
    <location>
        <begin position="588"/>
        <end position="608"/>
    </location>
</feature>
<keyword evidence="1" id="KW-0812">Transmembrane</keyword>
<dbReference type="RefSeq" id="WP_341566983.1">
    <property type="nucleotide sequence ID" value="NZ_JBAKAR010000005.1"/>
</dbReference>
<sequence>MKQLKISAVLCFVFLSLWSSLGQADTQFRIIVDASGSMQSNDPDHITSEALRLLADLSPENKATLGVWLFGEQPRVLFPETLVNSTSKAKLASYVTNYPTQDVKTDLESILAMLLKTPDVAGLSPGYRRDWILVTDGMVDISRDESVNDASRQRIWQDLTQQLEAKGIHLHTISLTDYTDKALLDHLSYRTNATHTDVAVPEDLLDTFDQIFSQAAPAEELLLTQGSFDVDASVKEMTIEVLHETGRLPKLVQPNGATMPLLSRPGVYVSDAPHYTVFTVTNPSVGHWQLDNVNPERSHVRVVSDWVAKATKIPALVFTQEAIDSSVALFQYGQALTTPDQLSNIKVKQTLTRVAGGRKMSVLSWEMTPVGAEFKSRIDGIVQPGLYELTSVIQGESAAREIRQYITVQPAVSFQAKNDGANLVTFSASASNAKLDTSQSSMTLLLTYADGTQQREQMPFISEGYWEKIVPIGADSFAKVKATLVGVTDAGRPLQYTTPTWTIERQGDGDVMIQKGDLTATQVQQEDDSSLSSSQQVAALAVPPSIDVVGGGSFDENAAPAATITPKASQSVVAQVSQEMKSVTQASWFIYALIAAVAFVLIVLVFVFSRSSKSKGRYQSEESDDV</sequence>
<dbReference type="InterPro" id="IPR036465">
    <property type="entry name" value="vWFA_dom_sf"/>
</dbReference>
<dbReference type="Pfam" id="PF00092">
    <property type="entry name" value="VWA"/>
    <property type="match status" value="1"/>
</dbReference>
<keyword evidence="5" id="KW-1185">Reference proteome</keyword>
<reference evidence="4 5" key="1">
    <citation type="submission" date="2024-02" db="EMBL/GenBank/DDBJ databases">
        <title>Bacteria isolated from the canopy kelp, Nereocystis luetkeana.</title>
        <authorList>
            <person name="Pfister C.A."/>
            <person name="Younker I.T."/>
            <person name="Light S.H."/>
        </authorList>
    </citation>
    <scope>NUCLEOTIDE SEQUENCE [LARGE SCALE GENOMIC DNA]</scope>
    <source>
        <strain evidence="4 5">TI.4.07</strain>
    </source>
</reference>
<evidence type="ECO:0000313" key="5">
    <source>
        <dbReference type="Proteomes" id="UP001379949"/>
    </source>
</evidence>
<feature type="signal peptide" evidence="2">
    <location>
        <begin position="1"/>
        <end position="24"/>
    </location>
</feature>
<evidence type="ECO:0000259" key="3">
    <source>
        <dbReference type="PROSITE" id="PS50234"/>
    </source>
</evidence>
<keyword evidence="2" id="KW-0732">Signal</keyword>
<dbReference type="SUPFAM" id="SSF53300">
    <property type="entry name" value="vWA-like"/>
    <property type="match status" value="1"/>
</dbReference>
<feature type="chain" id="PRO_5045884910" evidence="2">
    <location>
        <begin position="25"/>
        <end position="626"/>
    </location>
</feature>
<evidence type="ECO:0000256" key="1">
    <source>
        <dbReference type="SAM" id="Phobius"/>
    </source>
</evidence>
<keyword evidence="1" id="KW-0472">Membrane</keyword>
<dbReference type="CDD" id="cd00198">
    <property type="entry name" value="vWFA"/>
    <property type="match status" value="1"/>
</dbReference>
<dbReference type="Gene3D" id="3.40.50.410">
    <property type="entry name" value="von Willebrand factor, type A domain"/>
    <property type="match status" value="1"/>
</dbReference>
<dbReference type="InterPro" id="IPR002035">
    <property type="entry name" value="VWF_A"/>
</dbReference>
<organism evidence="4 5">
    <name type="scientific">Marinomonas arenicola</name>
    <dbReference type="NCBI Taxonomy" id="569601"/>
    <lineage>
        <taxon>Bacteria</taxon>
        <taxon>Pseudomonadati</taxon>
        <taxon>Pseudomonadota</taxon>
        <taxon>Gammaproteobacteria</taxon>
        <taxon>Oceanospirillales</taxon>
        <taxon>Oceanospirillaceae</taxon>
        <taxon>Marinomonas</taxon>
    </lineage>
</organism>
<dbReference type="SMART" id="SM00327">
    <property type="entry name" value="VWA"/>
    <property type="match status" value="1"/>
</dbReference>
<proteinExistence type="predicted"/>
<comment type="caution">
    <text evidence="4">The sequence shown here is derived from an EMBL/GenBank/DDBJ whole genome shotgun (WGS) entry which is preliminary data.</text>
</comment>
<feature type="domain" description="VWFA" evidence="3">
    <location>
        <begin position="27"/>
        <end position="215"/>
    </location>
</feature>
<evidence type="ECO:0000256" key="2">
    <source>
        <dbReference type="SAM" id="SignalP"/>
    </source>
</evidence>